<protein>
    <submittedName>
        <fullName evidence="3">Lipase</fullName>
    </submittedName>
</protein>
<dbReference type="PANTHER" id="PTHR43798">
    <property type="entry name" value="MONOACYLGLYCEROL LIPASE"/>
    <property type="match status" value="1"/>
</dbReference>
<evidence type="ECO:0000313" key="4">
    <source>
        <dbReference type="Proteomes" id="UP000076567"/>
    </source>
</evidence>
<dbReference type="SUPFAM" id="SSF53474">
    <property type="entry name" value="alpha/beta-Hydrolases"/>
    <property type="match status" value="1"/>
</dbReference>
<evidence type="ECO:0000313" key="3">
    <source>
        <dbReference type="EMBL" id="KZE68925.1"/>
    </source>
</evidence>
<dbReference type="GO" id="GO:0016787">
    <property type="term" value="F:hydrolase activity"/>
    <property type="evidence" value="ECO:0007669"/>
    <property type="project" value="UniProtKB-KW"/>
</dbReference>
<dbReference type="InterPro" id="IPR050266">
    <property type="entry name" value="AB_hydrolase_sf"/>
</dbReference>
<sequence length="282" mass="33000">MKRSFLTYNNKTVHLTEWGKEHKPTIICLHGLGSTSLSFLEVAEVLKNNFRLIAFDAPGHGKSDEFNTAEEYEMPRLVEWLHGLLQQLYVSDFYFLTHSWGSFLSLHYLTKYPNHVIDTILIDGGYQTKRVWSSSLEEEMDHYEKDFDEYVFDSWDAFYQAEKENYLKWSPLKEVAVRDLGVERGGKVCWHARGETARHIIRGMHVHETEDIYHLLPKEITLLVATLPERLSEKRLQTAEVFKQNANGRVKVIPRTTHLLHWDRPEIVVEEIQSKWLTKIGG</sequence>
<dbReference type="Pfam" id="PF00561">
    <property type="entry name" value="Abhydrolase_1"/>
    <property type="match status" value="1"/>
</dbReference>
<proteinExistence type="predicted"/>
<dbReference type="AlphaFoldDB" id="A0A165P4B2"/>
<evidence type="ECO:0000259" key="2">
    <source>
        <dbReference type="Pfam" id="PF00561"/>
    </source>
</evidence>
<accession>A0A165P4B2</accession>
<dbReference type="PANTHER" id="PTHR43798:SF31">
    <property type="entry name" value="AB HYDROLASE SUPERFAMILY PROTEIN YCLE"/>
    <property type="match status" value="1"/>
</dbReference>
<dbReference type="InterPro" id="IPR029058">
    <property type="entry name" value="AB_hydrolase_fold"/>
</dbReference>
<evidence type="ECO:0000256" key="1">
    <source>
        <dbReference type="ARBA" id="ARBA00022801"/>
    </source>
</evidence>
<dbReference type="OrthoDB" id="9775557at2"/>
<dbReference type="Proteomes" id="UP000076567">
    <property type="component" value="Unassembled WGS sequence"/>
</dbReference>
<dbReference type="RefSeq" id="WP_066236272.1">
    <property type="nucleotide sequence ID" value="NZ_LRFC01000001.1"/>
</dbReference>
<gene>
    <name evidence="3" type="ORF">AWM68_01255</name>
</gene>
<organism evidence="3 4">
    <name type="scientific">Fictibacillus phosphorivorans</name>
    <dbReference type="NCBI Taxonomy" id="1221500"/>
    <lineage>
        <taxon>Bacteria</taxon>
        <taxon>Bacillati</taxon>
        <taxon>Bacillota</taxon>
        <taxon>Bacilli</taxon>
        <taxon>Bacillales</taxon>
        <taxon>Fictibacillaceae</taxon>
        <taxon>Fictibacillus</taxon>
    </lineage>
</organism>
<dbReference type="InterPro" id="IPR000073">
    <property type="entry name" value="AB_hydrolase_1"/>
</dbReference>
<dbReference type="Gene3D" id="3.40.50.1820">
    <property type="entry name" value="alpha/beta hydrolase"/>
    <property type="match status" value="1"/>
</dbReference>
<name>A0A165P4B2_9BACL</name>
<dbReference type="GO" id="GO:0016020">
    <property type="term" value="C:membrane"/>
    <property type="evidence" value="ECO:0007669"/>
    <property type="project" value="TreeGrafter"/>
</dbReference>
<dbReference type="EMBL" id="LRFC01000001">
    <property type="protein sequence ID" value="KZE68925.1"/>
    <property type="molecule type" value="Genomic_DNA"/>
</dbReference>
<feature type="domain" description="AB hydrolase-1" evidence="2">
    <location>
        <begin position="24"/>
        <end position="161"/>
    </location>
</feature>
<keyword evidence="1" id="KW-0378">Hydrolase</keyword>
<reference evidence="4" key="1">
    <citation type="submission" date="2016-01" db="EMBL/GenBank/DDBJ databases">
        <title>Draft genome of Chromobacterium sp. F49.</title>
        <authorList>
            <person name="Hong K.W."/>
        </authorList>
    </citation>
    <scope>NUCLEOTIDE SEQUENCE [LARGE SCALE GENOMIC DNA]</scope>
    <source>
        <strain evidence="4">P7IIIA</strain>
    </source>
</reference>
<comment type="caution">
    <text evidence="3">The sequence shown here is derived from an EMBL/GenBank/DDBJ whole genome shotgun (WGS) entry which is preliminary data.</text>
</comment>
<keyword evidence="4" id="KW-1185">Reference proteome</keyword>